<comment type="caution">
    <text evidence="10">The sequence shown here is derived from an EMBL/GenBank/DDBJ whole genome shotgun (WGS) entry which is preliminary data.</text>
</comment>
<dbReference type="InterPro" id="IPR050809">
    <property type="entry name" value="UgpAE/MalFG_permease"/>
</dbReference>
<protein>
    <submittedName>
        <fullName evidence="10">Carbohydrate ABC transporter permease</fullName>
    </submittedName>
</protein>
<dbReference type="Proteomes" id="UP001603013">
    <property type="component" value="Unassembled WGS sequence"/>
</dbReference>
<evidence type="ECO:0000259" key="9">
    <source>
        <dbReference type="PROSITE" id="PS50928"/>
    </source>
</evidence>
<dbReference type="PROSITE" id="PS50928">
    <property type="entry name" value="ABC_TM1"/>
    <property type="match status" value="1"/>
</dbReference>
<sequence length="348" mass="37143">MTQPTTGVHRSYGAEAAPYDHPSPPTAHEGARSAPPDSPSPAATSTAGGKRARSAPYLFLLPAAVLFALFFALPIGYAIWLSFHKIEVRGLGLGKGARSEVWAGLENYTAALGDSELGASALRIAGYGMIVVPVMLGLALFFALLLDSERVRARSFSRLAIFLPYAVPGVIAALMWGFLYLPDVSPFSYLLDAFGLPQPDLMDGGPLYLAMSNIAVWGGTGFNMIVIYTSLRSLPAEVFEAARLDGCSQLQIALRIKIPMVAPSLVLTFFFSVIATLQVFNEPTTLRPLTNGIPTTWSPLMKVYNDAFTGGNIHAASATAVVLALATFLLSFGLLKASNRRTKQGATR</sequence>
<feature type="region of interest" description="Disordered" evidence="8">
    <location>
        <begin position="1"/>
        <end position="48"/>
    </location>
</feature>
<evidence type="ECO:0000256" key="3">
    <source>
        <dbReference type="ARBA" id="ARBA00022475"/>
    </source>
</evidence>
<keyword evidence="6 7" id="KW-0472">Membrane</keyword>
<feature type="transmembrane region" description="Helical" evidence="7">
    <location>
        <begin position="159"/>
        <end position="181"/>
    </location>
</feature>
<keyword evidence="3" id="KW-1003">Cell membrane</keyword>
<comment type="similarity">
    <text evidence="7">Belongs to the binding-protein-dependent transport system permease family.</text>
</comment>
<feature type="transmembrane region" description="Helical" evidence="7">
    <location>
        <begin position="57"/>
        <end position="80"/>
    </location>
</feature>
<evidence type="ECO:0000256" key="8">
    <source>
        <dbReference type="SAM" id="MobiDB-lite"/>
    </source>
</evidence>
<keyword evidence="4 7" id="KW-0812">Transmembrane</keyword>
<evidence type="ECO:0000256" key="5">
    <source>
        <dbReference type="ARBA" id="ARBA00022989"/>
    </source>
</evidence>
<gene>
    <name evidence="10" type="ORF">ACF05T_27325</name>
</gene>
<evidence type="ECO:0000313" key="10">
    <source>
        <dbReference type="EMBL" id="MFF8279776.1"/>
    </source>
</evidence>
<organism evidence="10 11">
    <name type="scientific">Streptomyces lateritius</name>
    <dbReference type="NCBI Taxonomy" id="67313"/>
    <lineage>
        <taxon>Bacteria</taxon>
        <taxon>Bacillati</taxon>
        <taxon>Actinomycetota</taxon>
        <taxon>Actinomycetes</taxon>
        <taxon>Kitasatosporales</taxon>
        <taxon>Streptomycetaceae</taxon>
        <taxon>Streptomyces</taxon>
    </lineage>
</organism>
<feature type="transmembrane region" description="Helical" evidence="7">
    <location>
        <begin position="124"/>
        <end position="147"/>
    </location>
</feature>
<feature type="transmembrane region" description="Helical" evidence="7">
    <location>
        <begin position="207"/>
        <end position="228"/>
    </location>
</feature>
<name>A0ABW6YK03_9ACTN</name>
<comment type="subcellular location">
    <subcellularLocation>
        <location evidence="1 7">Cell membrane</location>
        <topology evidence="1 7">Multi-pass membrane protein</topology>
    </subcellularLocation>
</comment>
<dbReference type="InterPro" id="IPR000515">
    <property type="entry name" value="MetI-like"/>
</dbReference>
<feature type="transmembrane region" description="Helical" evidence="7">
    <location>
        <begin position="313"/>
        <end position="335"/>
    </location>
</feature>
<evidence type="ECO:0000256" key="1">
    <source>
        <dbReference type="ARBA" id="ARBA00004651"/>
    </source>
</evidence>
<dbReference type="CDD" id="cd06261">
    <property type="entry name" value="TM_PBP2"/>
    <property type="match status" value="1"/>
</dbReference>
<evidence type="ECO:0000256" key="4">
    <source>
        <dbReference type="ARBA" id="ARBA00022692"/>
    </source>
</evidence>
<feature type="transmembrane region" description="Helical" evidence="7">
    <location>
        <begin position="260"/>
        <end position="280"/>
    </location>
</feature>
<keyword evidence="5 7" id="KW-1133">Transmembrane helix</keyword>
<dbReference type="InterPro" id="IPR035906">
    <property type="entry name" value="MetI-like_sf"/>
</dbReference>
<dbReference type="Gene3D" id="1.10.3720.10">
    <property type="entry name" value="MetI-like"/>
    <property type="match status" value="1"/>
</dbReference>
<keyword evidence="11" id="KW-1185">Reference proteome</keyword>
<evidence type="ECO:0000256" key="7">
    <source>
        <dbReference type="RuleBase" id="RU363032"/>
    </source>
</evidence>
<dbReference type="RefSeq" id="WP_391936702.1">
    <property type="nucleotide sequence ID" value="NZ_JBIBSM010000017.1"/>
</dbReference>
<proteinExistence type="inferred from homology"/>
<keyword evidence="2 7" id="KW-0813">Transport</keyword>
<accession>A0ABW6YK03</accession>
<dbReference type="PANTHER" id="PTHR43227:SF8">
    <property type="entry name" value="DIACETYLCHITOBIOSE UPTAKE SYSTEM PERMEASE PROTEIN DASB"/>
    <property type="match status" value="1"/>
</dbReference>
<evidence type="ECO:0000256" key="2">
    <source>
        <dbReference type="ARBA" id="ARBA00022448"/>
    </source>
</evidence>
<dbReference type="SUPFAM" id="SSF161098">
    <property type="entry name" value="MetI-like"/>
    <property type="match status" value="1"/>
</dbReference>
<evidence type="ECO:0000256" key="6">
    <source>
        <dbReference type="ARBA" id="ARBA00023136"/>
    </source>
</evidence>
<feature type="domain" description="ABC transmembrane type-1" evidence="9">
    <location>
        <begin position="121"/>
        <end position="334"/>
    </location>
</feature>
<dbReference type="PANTHER" id="PTHR43227">
    <property type="entry name" value="BLL4140 PROTEIN"/>
    <property type="match status" value="1"/>
</dbReference>
<dbReference type="Pfam" id="PF00528">
    <property type="entry name" value="BPD_transp_1"/>
    <property type="match status" value="1"/>
</dbReference>
<dbReference type="EMBL" id="JBIBSM010000017">
    <property type="protein sequence ID" value="MFF8279776.1"/>
    <property type="molecule type" value="Genomic_DNA"/>
</dbReference>
<evidence type="ECO:0000313" key="11">
    <source>
        <dbReference type="Proteomes" id="UP001603013"/>
    </source>
</evidence>
<reference evidence="10 11" key="1">
    <citation type="submission" date="2024-10" db="EMBL/GenBank/DDBJ databases">
        <title>The Natural Products Discovery Center: Release of the First 8490 Sequenced Strains for Exploring Actinobacteria Biosynthetic Diversity.</title>
        <authorList>
            <person name="Kalkreuter E."/>
            <person name="Kautsar S.A."/>
            <person name="Yang D."/>
            <person name="Bader C.D."/>
            <person name="Teijaro C.N."/>
            <person name="Fluegel L."/>
            <person name="Davis C.M."/>
            <person name="Simpson J.R."/>
            <person name="Lauterbach L."/>
            <person name="Steele A.D."/>
            <person name="Gui C."/>
            <person name="Meng S."/>
            <person name="Li G."/>
            <person name="Viehrig K."/>
            <person name="Ye F."/>
            <person name="Su P."/>
            <person name="Kiefer A.F."/>
            <person name="Nichols A."/>
            <person name="Cepeda A.J."/>
            <person name="Yan W."/>
            <person name="Fan B."/>
            <person name="Jiang Y."/>
            <person name="Adhikari A."/>
            <person name="Zheng C.-J."/>
            <person name="Schuster L."/>
            <person name="Cowan T.M."/>
            <person name="Smanski M.J."/>
            <person name="Chevrette M.G."/>
            <person name="De Carvalho L.P.S."/>
            <person name="Shen B."/>
        </authorList>
    </citation>
    <scope>NUCLEOTIDE SEQUENCE [LARGE SCALE GENOMIC DNA]</scope>
    <source>
        <strain evidence="10 11">NPDC015755</strain>
    </source>
</reference>